<feature type="transmembrane region" description="Helical" evidence="5">
    <location>
        <begin position="319"/>
        <end position="340"/>
    </location>
</feature>
<reference evidence="6" key="1">
    <citation type="journal article" date="2020" name="Antimicrob. Agents Chemother.">
        <title>The novel macrolide resistance genes mef(D), msr(F) and msr(H) are present on resistance islands in Macrococcus canis, Macrococcus caseolyticus and Staphylococcus aureus.</title>
        <authorList>
            <person name="Schwendener S."/>
            <person name="Dona V."/>
            <person name="Perreten V."/>
        </authorList>
    </citation>
    <scope>NUCLEOTIDE SEQUENCE</scope>
    <source>
        <strain evidence="6">Epi0076A</strain>
    </source>
</reference>
<evidence type="ECO:0000256" key="5">
    <source>
        <dbReference type="SAM" id="Phobius"/>
    </source>
</evidence>
<feature type="transmembrane region" description="Helical" evidence="5">
    <location>
        <begin position="414"/>
        <end position="435"/>
    </location>
</feature>
<dbReference type="RefSeq" id="WP_164952936.1">
    <property type="nucleotide sequence ID" value="NZ_CP047363.1"/>
</dbReference>
<keyword evidence="2 5" id="KW-0812">Transmembrane</keyword>
<dbReference type="Pfam" id="PF01554">
    <property type="entry name" value="MatE"/>
    <property type="match status" value="1"/>
</dbReference>
<accession>A0A6G7EUV3</accession>
<keyword evidence="3 5" id="KW-1133">Transmembrane helix</keyword>
<feature type="transmembrane region" description="Helical" evidence="5">
    <location>
        <begin position="387"/>
        <end position="408"/>
    </location>
</feature>
<comment type="subcellular location">
    <subcellularLocation>
        <location evidence="1">Membrane</location>
        <topology evidence="1">Multi-pass membrane protein</topology>
    </subcellularLocation>
</comment>
<evidence type="ECO:0000256" key="3">
    <source>
        <dbReference type="ARBA" id="ARBA00022989"/>
    </source>
</evidence>
<evidence type="ECO:0000256" key="2">
    <source>
        <dbReference type="ARBA" id="ARBA00022692"/>
    </source>
</evidence>
<name>A0A6G7EUV3_9STAP</name>
<feature type="transmembrane region" description="Helical" evidence="5">
    <location>
        <begin position="158"/>
        <end position="183"/>
    </location>
</feature>
<dbReference type="GO" id="GO:0015297">
    <property type="term" value="F:antiporter activity"/>
    <property type="evidence" value="ECO:0007669"/>
    <property type="project" value="InterPro"/>
</dbReference>
<feature type="transmembrane region" description="Helical" evidence="5">
    <location>
        <begin position="132"/>
        <end position="149"/>
    </location>
</feature>
<feature type="transmembrane region" description="Helical" evidence="5">
    <location>
        <begin position="241"/>
        <end position="266"/>
    </location>
</feature>
<dbReference type="EMBL" id="MN728681">
    <property type="protein sequence ID" value="QHW12310.1"/>
    <property type="molecule type" value="Genomic_DNA"/>
</dbReference>
<gene>
    <name evidence="6" type="ORF">0076A_00023</name>
    <name evidence="7" type="ORF">GTN30_01760</name>
</gene>
<feature type="transmembrane region" description="Helical" evidence="5">
    <location>
        <begin position="52"/>
        <end position="72"/>
    </location>
</feature>
<organism evidence="6">
    <name type="scientific">Macrococcoides canis</name>
    <dbReference type="NCBI Taxonomy" id="1855823"/>
    <lineage>
        <taxon>Bacteria</taxon>
        <taxon>Bacillati</taxon>
        <taxon>Bacillota</taxon>
        <taxon>Bacilli</taxon>
        <taxon>Bacillales</taxon>
        <taxon>Staphylococcaceae</taxon>
        <taxon>Macrococcoides</taxon>
    </lineage>
</organism>
<dbReference type="GO" id="GO:0042910">
    <property type="term" value="F:xenobiotic transmembrane transporter activity"/>
    <property type="evidence" value="ECO:0007669"/>
    <property type="project" value="InterPro"/>
</dbReference>
<dbReference type="Proteomes" id="UP000501122">
    <property type="component" value="Chromosome"/>
</dbReference>
<keyword evidence="4 5" id="KW-0472">Membrane</keyword>
<protein>
    <submittedName>
        <fullName evidence="6">MATE family efflux transporter</fullName>
    </submittedName>
</protein>
<feature type="transmembrane region" description="Helical" evidence="5">
    <location>
        <begin position="189"/>
        <end position="209"/>
    </location>
</feature>
<dbReference type="PANTHER" id="PTHR43823:SF4">
    <property type="entry name" value="SPORULATION PROTEIN YKVU"/>
    <property type="match status" value="1"/>
</dbReference>
<sequence>MNNSWNKIIKYSLPFTIIGMVEILIVMIDIMWSKVFINDIQAISAIRIVFSYLLLVEGVNVGFSSALIIYMSQKFHEAQHSKSVIAFNTLFTANIIIGFVMSILGILCMPLLGKIFQVNDETLIYARQYVTPMLIGFVILSSANLLILLPRYFNKLKLIYSGLSIIIISNIVITPLIVILFKVLEYDELSAIAWGTVIANLIMMIYLVYKIIYKNELSVFAAKNNFKVKINYRLIQENRSFIFSQIFNGFTFNFSAFLYLVILSMYPDTAFNVYSMASYIFMIAGIFAQNFSASIIPLVPEYKAKNETSNLKTLIRKMIIVLFVYTGIVSMLIMIIVNIVDLRLFAGLNIHYFKIFMNLYVVPWMLGTISMIFILVNAGSGEAKGSLYLIISNMYIIVILTLIILPRFFEDQIIGVFVSLSFIQVLTFLNSFIFYKTNRWTRNYFL</sequence>
<evidence type="ECO:0000313" key="6">
    <source>
        <dbReference type="EMBL" id="QHW12310.1"/>
    </source>
</evidence>
<dbReference type="InterPro" id="IPR051327">
    <property type="entry name" value="MATE_MepA_subfamily"/>
</dbReference>
<feature type="transmembrane region" description="Helical" evidence="5">
    <location>
        <begin position="12"/>
        <end position="32"/>
    </location>
</feature>
<evidence type="ECO:0000313" key="7">
    <source>
        <dbReference type="EMBL" id="QIH77395.1"/>
    </source>
</evidence>
<dbReference type="EMBL" id="CP047363">
    <property type="protein sequence ID" value="QIH77395.1"/>
    <property type="molecule type" value="Genomic_DNA"/>
</dbReference>
<evidence type="ECO:0000256" key="1">
    <source>
        <dbReference type="ARBA" id="ARBA00004141"/>
    </source>
</evidence>
<dbReference type="GO" id="GO:0016020">
    <property type="term" value="C:membrane"/>
    <property type="evidence" value="ECO:0007669"/>
    <property type="project" value="UniProtKB-SubCell"/>
</dbReference>
<dbReference type="PANTHER" id="PTHR43823">
    <property type="entry name" value="SPORULATION PROTEIN YKVU"/>
    <property type="match status" value="1"/>
</dbReference>
<dbReference type="AlphaFoldDB" id="A0A6G7EUV3"/>
<feature type="transmembrane region" description="Helical" evidence="5">
    <location>
        <begin position="278"/>
        <end position="299"/>
    </location>
</feature>
<proteinExistence type="predicted"/>
<feature type="transmembrane region" description="Helical" evidence="5">
    <location>
        <begin position="352"/>
        <end position="375"/>
    </location>
</feature>
<dbReference type="InterPro" id="IPR002528">
    <property type="entry name" value="MATE_fam"/>
</dbReference>
<feature type="transmembrane region" description="Helical" evidence="5">
    <location>
        <begin position="84"/>
        <end position="112"/>
    </location>
</feature>
<evidence type="ECO:0000256" key="4">
    <source>
        <dbReference type="ARBA" id="ARBA00023136"/>
    </source>
</evidence>